<proteinExistence type="predicted"/>
<evidence type="ECO:0000313" key="3">
    <source>
        <dbReference type="Proteomes" id="UP001143480"/>
    </source>
</evidence>
<feature type="compositionally biased region" description="Low complexity" evidence="1">
    <location>
        <begin position="29"/>
        <end position="50"/>
    </location>
</feature>
<dbReference type="AlphaFoldDB" id="A0A9W6KT20"/>
<evidence type="ECO:0000256" key="1">
    <source>
        <dbReference type="SAM" id="MobiDB-lite"/>
    </source>
</evidence>
<evidence type="ECO:0000313" key="2">
    <source>
        <dbReference type="EMBL" id="GLL07562.1"/>
    </source>
</evidence>
<comment type="caution">
    <text evidence="2">The sequence shown here is derived from an EMBL/GenBank/DDBJ whole genome shotgun (WGS) entry which is preliminary data.</text>
</comment>
<sequence>MTHSAQPPPPEHLGYYQPQPQSPPPASAPPTQAQLAQWHAAQQAQAQAQARSHVTTEVRPGAAPPQFDLETSLSRTAAPDLPWQQAQRDAQPQAPSRPARPEGPARPAAETAAAPPGRPVAASLSRLRVDWHDVSAAALQQMRGGTGATGLMLGVDYQRRPVPIRLFRPEPTRVTLVAGLWAQRILVFRALALGARVIVLTGDPRPWQGLGEWATGLSDRLVVWTDPRPPRAPAVARQPLLVVTDVSQAAFGARPELGPWRTEVTAIRRLSAEHAHTLQGCDLVMLQKLNAQEAAVAGQALNLPANGAGLLQEMTPEMLALMGGGANRYVWLSPTSVEQQYHGPPQR</sequence>
<feature type="compositionally biased region" description="Low complexity" evidence="1">
    <location>
        <begin position="105"/>
        <end position="115"/>
    </location>
</feature>
<reference evidence="2" key="2">
    <citation type="submission" date="2023-01" db="EMBL/GenBank/DDBJ databases">
        <authorList>
            <person name="Sun Q."/>
            <person name="Evtushenko L."/>
        </authorList>
    </citation>
    <scope>NUCLEOTIDE SEQUENCE</scope>
    <source>
        <strain evidence="2">VKM Ac-1321</strain>
    </source>
</reference>
<gene>
    <name evidence="2" type="ORF">GCM10017581_093160</name>
</gene>
<dbReference type="RefSeq" id="WP_271190143.1">
    <property type="nucleotide sequence ID" value="NZ_BSFP01000101.1"/>
</dbReference>
<organism evidence="2 3">
    <name type="scientific">Dactylosporangium matsuzakiense</name>
    <dbReference type="NCBI Taxonomy" id="53360"/>
    <lineage>
        <taxon>Bacteria</taxon>
        <taxon>Bacillati</taxon>
        <taxon>Actinomycetota</taxon>
        <taxon>Actinomycetes</taxon>
        <taxon>Micromonosporales</taxon>
        <taxon>Micromonosporaceae</taxon>
        <taxon>Dactylosporangium</taxon>
    </lineage>
</organism>
<feature type="compositionally biased region" description="Low complexity" evidence="1">
    <location>
        <begin position="82"/>
        <end position="97"/>
    </location>
</feature>
<feature type="region of interest" description="Disordered" evidence="1">
    <location>
        <begin position="1"/>
        <end position="119"/>
    </location>
</feature>
<accession>A0A9W6KT20</accession>
<reference evidence="2" key="1">
    <citation type="journal article" date="2014" name="Int. J. Syst. Evol. Microbiol.">
        <title>Complete genome sequence of Corynebacterium casei LMG S-19264T (=DSM 44701T), isolated from a smear-ripened cheese.</title>
        <authorList>
            <consortium name="US DOE Joint Genome Institute (JGI-PGF)"/>
            <person name="Walter F."/>
            <person name="Albersmeier A."/>
            <person name="Kalinowski J."/>
            <person name="Ruckert C."/>
        </authorList>
    </citation>
    <scope>NUCLEOTIDE SEQUENCE</scope>
    <source>
        <strain evidence="2">VKM Ac-1321</strain>
    </source>
</reference>
<feature type="compositionally biased region" description="Pro residues" evidence="1">
    <location>
        <begin position="1"/>
        <end position="11"/>
    </location>
</feature>
<name>A0A9W6KT20_9ACTN</name>
<keyword evidence="3" id="KW-1185">Reference proteome</keyword>
<dbReference type="Proteomes" id="UP001143480">
    <property type="component" value="Unassembled WGS sequence"/>
</dbReference>
<protein>
    <submittedName>
        <fullName evidence="2">Uncharacterized protein</fullName>
    </submittedName>
</protein>
<dbReference type="EMBL" id="BSFP01000101">
    <property type="protein sequence ID" value="GLL07562.1"/>
    <property type="molecule type" value="Genomic_DNA"/>
</dbReference>